<dbReference type="InterPro" id="IPR002692">
    <property type="entry name" value="S45"/>
</dbReference>
<evidence type="ECO:0000256" key="6">
    <source>
        <dbReference type="SAM" id="Phobius"/>
    </source>
</evidence>
<protein>
    <submittedName>
        <fullName evidence="7">Penicillin acylase family protein</fullName>
    </submittedName>
</protein>
<keyword evidence="6" id="KW-1133">Transmembrane helix</keyword>
<dbReference type="InterPro" id="IPR023343">
    <property type="entry name" value="Penicillin_amidase_dom1"/>
</dbReference>
<sequence length="878" mass="96693">MSAVSDTPASVPSDDARRPGLLAQFRAWPRAGRWATYVAVALVLVVVAALVAGVVVVRKPFPQTEGEIKVPGLGADVDVLRDAQGVPQIYADTTHDLFYAQGFVQAQDRFYEMDVRRHITAGRLSEMLGEDALDTDKFIRTMGWRRVAEEELSLLDPETLTYLEAFSDGVNAYIDSHSPSEMSLEYSVLALNGLDYAPEEWTPADSVAWLKAMSWDLRGNMEDEITRAVLAGRHSEADIAELFPPYPYDRHQPIVTQGAVVDGVYEGEATRPGTRKPARPALSGAVSEALADLKGGLDAMPELLGHGKGLGSNGWVVDGEHSTTGRPILANDPHLGISVPGIWYQMGLHCNDVGDACPFDVTGYTFAGLPGVVIGHNQDIAWGFTNLGPDVTDLYLEKIEGQQYEYDGKLRDLDLRDETIEVLGRDEPFTFTVRSTRHGPLLSDVSAELSTVGANSPVGDDAPARGNGYGVALAWTALEPANTADAIFGINTARNWDEFRAAAADFASPSQNMVYADREGHIGYQAPGRIPIRKSGNDGDYPAEGWLPSNDWTGKYVPFDALPSVLDPNAGYVATANQAVTGKDYPYYLGDSWAYGYRSQRIVDLLEQKEKLSVEDMESIQLDDRNGFAPTMVPYLLDVLMPSDYLGAGQRLLKSWDFDQDADSAAAAYFNAVWKETLTLTFHDDMREAVWPDGGGQWYEVMRRLLAEPDSHWWDNTETETEIETRDDILAEAMAAARDDLVVRQSRRAVDWTWGHHHRMNLENQTVGQSDIGLVQWLFNRGGYEVGGGSEIVDATKWDAASDSYEVTAAPSMRMVVSMADFDDSRWVNLTGTSGHAFNDHYVDQTELWAEGRTLPWLWSRKAVEESAEHTLTLTPGG</sequence>
<dbReference type="InterPro" id="IPR014395">
    <property type="entry name" value="Pen/GL7ACA/AHL_acylase"/>
</dbReference>
<dbReference type="Gene3D" id="1.10.1400.10">
    <property type="match status" value="1"/>
</dbReference>
<evidence type="ECO:0000256" key="4">
    <source>
        <dbReference type="PIRSR" id="PIRSR001227-1"/>
    </source>
</evidence>
<dbReference type="GO" id="GO:0016811">
    <property type="term" value="F:hydrolase activity, acting on carbon-nitrogen (but not peptide) bonds, in linear amides"/>
    <property type="evidence" value="ECO:0007669"/>
    <property type="project" value="InterPro"/>
</dbReference>
<dbReference type="Gene3D" id="1.10.439.10">
    <property type="entry name" value="Penicillin Amidohydrolase, domain 1"/>
    <property type="match status" value="1"/>
</dbReference>
<feature type="binding site" evidence="5">
    <location>
        <position position="393"/>
    </location>
    <ligand>
        <name>Ca(2+)</name>
        <dbReference type="ChEBI" id="CHEBI:29108"/>
    </ligand>
</feature>
<dbReference type="CDD" id="cd03747">
    <property type="entry name" value="Ntn_PGA_like"/>
    <property type="match status" value="1"/>
</dbReference>
<keyword evidence="2" id="KW-0378">Hydrolase</keyword>
<evidence type="ECO:0000256" key="1">
    <source>
        <dbReference type="ARBA" id="ARBA00006586"/>
    </source>
</evidence>
<dbReference type="Gene3D" id="2.30.120.10">
    <property type="match status" value="1"/>
</dbReference>
<dbReference type="Proteomes" id="UP000291189">
    <property type="component" value="Unassembled WGS sequence"/>
</dbReference>
<dbReference type="AlphaFoldDB" id="A0A4Q5ITW7"/>
<dbReference type="GO" id="GO:0046872">
    <property type="term" value="F:metal ion binding"/>
    <property type="evidence" value="ECO:0007669"/>
    <property type="project" value="UniProtKB-KW"/>
</dbReference>
<keyword evidence="5" id="KW-0106">Calcium</keyword>
<evidence type="ECO:0000256" key="2">
    <source>
        <dbReference type="ARBA" id="ARBA00022801"/>
    </source>
</evidence>
<dbReference type="PANTHER" id="PTHR34218:SF4">
    <property type="entry name" value="ACYL-HOMOSERINE LACTONE ACYLASE QUIP"/>
    <property type="match status" value="1"/>
</dbReference>
<comment type="cofactor">
    <cofactor evidence="5">
        <name>Ca(2+)</name>
        <dbReference type="ChEBI" id="CHEBI:29108"/>
    </cofactor>
    <text evidence="5">Binds 1 Ca(2+) ion per dimer.</text>
</comment>
<comment type="similarity">
    <text evidence="1">Belongs to the peptidase S45 family.</text>
</comment>
<keyword evidence="6" id="KW-0472">Membrane</keyword>
<dbReference type="Pfam" id="PF01804">
    <property type="entry name" value="Penicil_amidase"/>
    <property type="match status" value="1"/>
</dbReference>
<evidence type="ECO:0000256" key="3">
    <source>
        <dbReference type="ARBA" id="ARBA00023145"/>
    </source>
</evidence>
<keyword evidence="3" id="KW-0865">Zymogen</keyword>
<dbReference type="InterPro" id="IPR043147">
    <property type="entry name" value="Penicillin_amidase_A-knob"/>
</dbReference>
<dbReference type="SUPFAM" id="SSF56235">
    <property type="entry name" value="N-terminal nucleophile aminohydrolases (Ntn hydrolases)"/>
    <property type="match status" value="1"/>
</dbReference>
<evidence type="ECO:0000313" key="7">
    <source>
        <dbReference type="EMBL" id="RYU08419.1"/>
    </source>
</evidence>
<accession>A0A4Q5ITW7</accession>
<dbReference type="OrthoDB" id="5240333at2"/>
<keyword evidence="6" id="KW-0812">Transmembrane</keyword>
<evidence type="ECO:0000313" key="8">
    <source>
        <dbReference type="Proteomes" id="UP000291189"/>
    </source>
</evidence>
<dbReference type="PIRSF" id="PIRSF001227">
    <property type="entry name" value="Pen_acylase"/>
    <property type="match status" value="1"/>
</dbReference>
<reference evidence="7 8" key="1">
    <citation type="submission" date="2019-01" db="EMBL/GenBank/DDBJ databases">
        <title>Nocardioides guangzhouensis sp. nov., an actinobacterium isolated from soil.</title>
        <authorList>
            <person name="Fu Y."/>
            <person name="Cai Y."/>
            <person name="Lin Z."/>
            <person name="Chen P."/>
        </authorList>
    </citation>
    <scope>NUCLEOTIDE SEQUENCE [LARGE SCALE GENOMIC DNA]</scope>
    <source>
        <strain evidence="7 8">NBRC 105384</strain>
    </source>
</reference>
<feature type="active site" description="Nucleophile" evidence="4">
    <location>
        <position position="312"/>
    </location>
</feature>
<dbReference type="Gene3D" id="3.60.20.10">
    <property type="entry name" value="Glutamine Phosphoribosylpyrophosphate, subunit 1, domain 1"/>
    <property type="match status" value="1"/>
</dbReference>
<dbReference type="PANTHER" id="PTHR34218">
    <property type="entry name" value="PEPTIDASE S45 PENICILLIN AMIDASE"/>
    <property type="match status" value="1"/>
</dbReference>
<comment type="caution">
    <text evidence="7">The sequence shown here is derived from an EMBL/GenBank/DDBJ whole genome shotgun (WGS) entry which is preliminary data.</text>
</comment>
<feature type="transmembrane region" description="Helical" evidence="6">
    <location>
        <begin position="34"/>
        <end position="57"/>
    </location>
</feature>
<keyword evidence="5" id="KW-0479">Metal-binding</keyword>
<proteinExistence type="inferred from homology"/>
<feature type="binding site" evidence="5">
    <location>
        <position position="390"/>
    </location>
    <ligand>
        <name>Ca(2+)</name>
        <dbReference type="ChEBI" id="CHEBI:29108"/>
    </ligand>
</feature>
<dbReference type="GO" id="GO:0017000">
    <property type="term" value="P:antibiotic biosynthetic process"/>
    <property type="evidence" value="ECO:0007669"/>
    <property type="project" value="InterPro"/>
</dbReference>
<evidence type="ECO:0000256" key="5">
    <source>
        <dbReference type="PIRSR" id="PIRSR001227-2"/>
    </source>
</evidence>
<dbReference type="InterPro" id="IPR043146">
    <property type="entry name" value="Penicillin_amidase_N_B-knob"/>
</dbReference>
<dbReference type="EMBL" id="SDPU01000046">
    <property type="protein sequence ID" value="RYU08419.1"/>
    <property type="molecule type" value="Genomic_DNA"/>
</dbReference>
<gene>
    <name evidence="7" type="ORF">ETU37_22925</name>
</gene>
<feature type="binding site" evidence="5">
    <location>
        <position position="224"/>
    </location>
    <ligand>
        <name>Ca(2+)</name>
        <dbReference type="ChEBI" id="CHEBI:29108"/>
    </ligand>
</feature>
<organism evidence="7 8">
    <name type="scientific">Nocardioides iriomotensis</name>
    <dbReference type="NCBI Taxonomy" id="715784"/>
    <lineage>
        <taxon>Bacteria</taxon>
        <taxon>Bacillati</taxon>
        <taxon>Actinomycetota</taxon>
        <taxon>Actinomycetes</taxon>
        <taxon>Propionibacteriales</taxon>
        <taxon>Nocardioidaceae</taxon>
        <taxon>Nocardioides</taxon>
    </lineage>
</organism>
<keyword evidence="8" id="KW-1185">Reference proteome</keyword>
<name>A0A4Q5ITW7_9ACTN</name>
<dbReference type="InterPro" id="IPR029055">
    <property type="entry name" value="Ntn_hydrolases_N"/>
</dbReference>